<dbReference type="OrthoDB" id="5590282at2759"/>
<evidence type="ECO:0000259" key="7">
    <source>
        <dbReference type="SMART" id="SM01332"/>
    </source>
</evidence>
<evidence type="ECO:0000259" key="6">
    <source>
        <dbReference type="SMART" id="SM00385"/>
    </source>
</evidence>
<protein>
    <submittedName>
        <fullName evidence="8">B-type cyclin</fullName>
    </submittedName>
</protein>
<dbReference type="InterPro" id="IPR036915">
    <property type="entry name" value="Cyclin-like_sf"/>
</dbReference>
<dbReference type="InterPro" id="IPR039361">
    <property type="entry name" value="Cyclin"/>
</dbReference>
<dbReference type="Pfam" id="PF02984">
    <property type="entry name" value="Cyclin_C"/>
    <property type="match status" value="1"/>
</dbReference>
<dbReference type="CDD" id="cd20512">
    <property type="entry name" value="CYCLIN_CLBs_yeast_rpt2"/>
    <property type="match status" value="1"/>
</dbReference>
<sequence length="623" mass="68295">MFQNKNSLPLRSRIPVRRTVAAINDENKVGGAVPVRVGKDEPTKAAGITNRLRTGVAGASAKATTAIPVKTFGASAAAGVVTRARTALGDVANVKGQGQVSKLAKPSDITAKIPVKAGIVRNGRVALSSIAKPVPPSARTRSITTAAPTRTAANPTRPATNLATRPISKPAAAFGNRLARPISGATKSVSASFIGGPSKRARSEPSSLPETASVLGKHTRSGGVPKPARSMSDVHATASVVDQSAHTIAERDEFIARVAEINTSDEVSSTAVNSEVSSIKQDSKAASPTSLSPADMLGELKLVEVDTIDHALSHTGLLSEHPIMMEEINEFEADVDPFDMTLIPEFSDDIFGYMRELEVQLMPNPQYITQQPALTWSTRAILVEWLVQVHQRFNLLPETLYLCINFVDRFLSAKEIVINKLQLVGAVCLLVASKYEEIHIPSVKDMEFMVEKNYKEDEILRAERYILRMLNFDLGWPGPLSFLRRISKADDYDMATRTLAKYLIEVTLIDERFIGVPCSKVAAVAHYLALRFLDKGAWTRAHAFYSGYFESELLPEAAILIELLMQPRRHRAIFEKYADRRYLRASEFVYQWFKTNSPELLIKPTKGDLIPEQAASDSQIFSM</sequence>
<dbReference type="Pfam" id="PF00134">
    <property type="entry name" value="Cyclin_N"/>
    <property type="match status" value="1"/>
</dbReference>
<accession>A0A9W8GA04</accession>
<reference evidence="8" key="1">
    <citation type="submission" date="2022-07" db="EMBL/GenBank/DDBJ databases">
        <title>Phylogenomic reconstructions and comparative analyses of Kickxellomycotina fungi.</title>
        <authorList>
            <person name="Reynolds N.K."/>
            <person name="Stajich J.E."/>
            <person name="Barry K."/>
            <person name="Grigoriev I.V."/>
            <person name="Crous P."/>
            <person name="Smith M.E."/>
        </authorList>
    </citation>
    <scope>NUCLEOTIDE SEQUENCE</scope>
    <source>
        <strain evidence="8">NRRL 3115</strain>
    </source>
</reference>
<proteinExistence type="inferred from homology"/>
<dbReference type="SUPFAM" id="SSF47954">
    <property type="entry name" value="Cyclin-like"/>
    <property type="match status" value="2"/>
</dbReference>
<gene>
    <name evidence="8" type="primary">CLB4</name>
    <name evidence="8" type="ORF">GGI25_001628</name>
</gene>
<feature type="domain" description="Cyclin-like" evidence="6">
    <location>
        <begin position="384"/>
        <end position="468"/>
    </location>
</feature>
<feature type="domain" description="Cyclin-like" evidence="6">
    <location>
        <begin position="481"/>
        <end position="562"/>
    </location>
</feature>
<keyword evidence="2 4" id="KW-0195">Cyclin</keyword>
<evidence type="ECO:0000313" key="8">
    <source>
        <dbReference type="EMBL" id="KAJ2679272.1"/>
    </source>
</evidence>
<dbReference type="SMART" id="SM00385">
    <property type="entry name" value="CYCLIN"/>
    <property type="match status" value="2"/>
</dbReference>
<dbReference type="InterPro" id="IPR013763">
    <property type="entry name" value="Cyclin-like_dom"/>
</dbReference>
<keyword evidence="3" id="KW-0131">Cell cycle</keyword>
<dbReference type="Gene3D" id="1.10.472.10">
    <property type="entry name" value="Cyclin-like"/>
    <property type="match status" value="2"/>
</dbReference>
<feature type="domain" description="Cyclin C-terminal" evidence="7">
    <location>
        <begin position="477"/>
        <end position="591"/>
    </location>
</feature>
<comment type="similarity">
    <text evidence="4">Belongs to the cyclin family.</text>
</comment>
<dbReference type="EMBL" id="JANBTW010000013">
    <property type="protein sequence ID" value="KAJ2679272.1"/>
    <property type="molecule type" value="Genomic_DNA"/>
</dbReference>
<name>A0A9W8GA04_9FUNG</name>
<evidence type="ECO:0000256" key="4">
    <source>
        <dbReference type="RuleBase" id="RU000383"/>
    </source>
</evidence>
<dbReference type="FunFam" id="1.10.472.10:FF:000001">
    <property type="entry name" value="G2/mitotic-specific cyclin"/>
    <property type="match status" value="1"/>
</dbReference>
<dbReference type="PANTHER" id="PTHR10177">
    <property type="entry name" value="CYCLINS"/>
    <property type="match status" value="1"/>
</dbReference>
<dbReference type="SMART" id="SM01332">
    <property type="entry name" value="Cyclin_C"/>
    <property type="match status" value="1"/>
</dbReference>
<dbReference type="Proteomes" id="UP001151518">
    <property type="component" value="Unassembled WGS sequence"/>
</dbReference>
<organism evidence="8 9">
    <name type="scientific">Coemansia spiralis</name>
    <dbReference type="NCBI Taxonomy" id="417178"/>
    <lineage>
        <taxon>Eukaryota</taxon>
        <taxon>Fungi</taxon>
        <taxon>Fungi incertae sedis</taxon>
        <taxon>Zoopagomycota</taxon>
        <taxon>Kickxellomycotina</taxon>
        <taxon>Kickxellomycetes</taxon>
        <taxon>Kickxellales</taxon>
        <taxon>Kickxellaceae</taxon>
        <taxon>Coemansia</taxon>
    </lineage>
</organism>
<evidence type="ECO:0000256" key="5">
    <source>
        <dbReference type="SAM" id="MobiDB-lite"/>
    </source>
</evidence>
<dbReference type="InterPro" id="IPR048258">
    <property type="entry name" value="Cyclins_cyclin-box"/>
</dbReference>
<dbReference type="InterPro" id="IPR006671">
    <property type="entry name" value="Cyclin_N"/>
</dbReference>
<keyword evidence="1" id="KW-0132">Cell division</keyword>
<dbReference type="InterPro" id="IPR004367">
    <property type="entry name" value="Cyclin_C-dom"/>
</dbReference>
<feature type="region of interest" description="Disordered" evidence="5">
    <location>
        <begin position="188"/>
        <end position="231"/>
    </location>
</feature>
<comment type="caution">
    <text evidence="8">The sequence shown here is derived from an EMBL/GenBank/DDBJ whole genome shotgun (WGS) entry which is preliminary data.</text>
</comment>
<dbReference type="PROSITE" id="PS00292">
    <property type="entry name" value="CYCLINS"/>
    <property type="match status" value="1"/>
</dbReference>
<evidence type="ECO:0000256" key="1">
    <source>
        <dbReference type="ARBA" id="ARBA00022618"/>
    </source>
</evidence>
<dbReference type="GO" id="GO:0051301">
    <property type="term" value="P:cell division"/>
    <property type="evidence" value="ECO:0007669"/>
    <property type="project" value="UniProtKB-KW"/>
</dbReference>
<evidence type="ECO:0000256" key="3">
    <source>
        <dbReference type="ARBA" id="ARBA00023306"/>
    </source>
</evidence>
<evidence type="ECO:0000256" key="2">
    <source>
        <dbReference type="ARBA" id="ARBA00023127"/>
    </source>
</evidence>
<dbReference type="AlphaFoldDB" id="A0A9W8GA04"/>
<evidence type="ECO:0000313" key="9">
    <source>
        <dbReference type="Proteomes" id="UP001151518"/>
    </source>
</evidence>